<protein>
    <submittedName>
        <fullName evidence="2">Uncharacterized protein</fullName>
    </submittedName>
</protein>
<dbReference type="AlphaFoldDB" id="A0A653KTW5"/>
<dbReference type="EMBL" id="CABWLC010000004">
    <property type="protein sequence ID" value="VXA81831.1"/>
    <property type="molecule type" value="Genomic_DNA"/>
</dbReference>
<feature type="compositionally biased region" description="Basic and acidic residues" evidence="1">
    <location>
        <begin position="43"/>
        <end position="56"/>
    </location>
</feature>
<proteinExistence type="predicted"/>
<feature type="region of interest" description="Disordered" evidence="1">
    <location>
        <begin position="38"/>
        <end position="70"/>
    </location>
</feature>
<dbReference type="Proteomes" id="UP000439123">
    <property type="component" value="Unassembled WGS sequence"/>
</dbReference>
<accession>A0A653KTW5</accession>
<sequence>MAHVNRLLSETGADPQGQNLALLFVAILLSQGVMARLPGGERLISRTDSRRSREMEPGQGPTKQESHFPR</sequence>
<evidence type="ECO:0000313" key="2">
    <source>
        <dbReference type="EMBL" id="VXA81831.1"/>
    </source>
</evidence>
<reference evidence="2 3" key="1">
    <citation type="submission" date="2019-10" db="EMBL/GenBank/DDBJ databases">
        <authorList>
            <person name="Karimi E."/>
        </authorList>
    </citation>
    <scope>NUCLEOTIDE SEQUENCE [LARGE SCALE GENOMIC DNA]</scope>
    <source>
        <strain evidence="2">Aeromonas sp. 8C</strain>
    </source>
</reference>
<evidence type="ECO:0000256" key="1">
    <source>
        <dbReference type="SAM" id="MobiDB-lite"/>
    </source>
</evidence>
<gene>
    <name evidence="2" type="ORF">AERO8C_120328</name>
</gene>
<organism evidence="2 3">
    <name type="scientific">Aeromonas veronii</name>
    <dbReference type="NCBI Taxonomy" id="654"/>
    <lineage>
        <taxon>Bacteria</taxon>
        <taxon>Pseudomonadati</taxon>
        <taxon>Pseudomonadota</taxon>
        <taxon>Gammaproteobacteria</taxon>
        <taxon>Aeromonadales</taxon>
        <taxon>Aeromonadaceae</taxon>
        <taxon>Aeromonas</taxon>
    </lineage>
</organism>
<name>A0A653KTW5_AERVE</name>
<evidence type="ECO:0000313" key="3">
    <source>
        <dbReference type="Proteomes" id="UP000439123"/>
    </source>
</evidence>